<dbReference type="RefSeq" id="WP_106237179.1">
    <property type="nucleotide sequence ID" value="NZ_PVZC01000001.1"/>
</dbReference>
<keyword evidence="1" id="KW-1133">Transmembrane helix</keyword>
<accession>A0A2T0QC61</accession>
<dbReference type="Pfam" id="PF19365">
    <property type="entry name" value="DUF5941"/>
    <property type="match status" value="1"/>
</dbReference>
<feature type="transmembrane region" description="Helical" evidence="1">
    <location>
        <begin position="154"/>
        <end position="179"/>
    </location>
</feature>
<dbReference type="AlphaFoldDB" id="A0A2T0QC61"/>
<feature type="transmembrane region" description="Helical" evidence="1">
    <location>
        <begin position="57"/>
        <end position="75"/>
    </location>
</feature>
<organism evidence="3 4">
    <name type="scientific">Allonocardiopsis opalescens</name>
    <dbReference type="NCBI Taxonomy" id="1144618"/>
    <lineage>
        <taxon>Bacteria</taxon>
        <taxon>Bacillati</taxon>
        <taxon>Actinomycetota</taxon>
        <taxon>Actinomycetes</taxon>
        <taxon>Streptosporangiales</taxon>
        <taxon>Allonocardiopsis</taxon>
    </lineage>
</organism>
<gene>
    <name evidence="3" type="ORF">CLV72_10142</name>
</gene>
<keyword evidence="1" id="KW-0472">Membrane</keyword>
<dbReference type="EMBL" id="PVZC01000001">
    <property type="protein sequence ID" value="PRY01460.1"/>
    <property type="molecule type" value="Genomic_DNA"/>
</dbReference>
<keyword evidence="1" id="KW-0812">Transmembrane</keyword>
<dbReference type="Proteomes" id="UP000237846">
    <property type="component" value="Unassembled WGS sequence"/>
</dbReference>
<keyword evidence="4" id="KW-1185">Reference proteome</keyword>
<evidence type="ECO:0000313" key="3">
    <source>
        <dbReference type="EMBL" id="PRY01460.1"/>
    </source>
</evidence>
<feature type="domain" description="DUF5941" evidence="2">
    <location>
        <begin position="9"/>
        <end position="191"/>
    </location>
</feature>
<proteinExistence type="predicted"/>
<protein>
    <recommendedName>
        <fullName evidence="2">DUF5941 domain-containing protein</fullName>
    </recommendedName>
</protein>
<dbReference type="InterPro" id="IPR045985">
    <property type="entry name" value="DUF5941"/>
</dbReference>
<comment type="caution">
    <text evidence="3">The sequence shown here is derived from an EMBL/GenBank/DDBJ whole genome shotgun (WGS) entry which is preliminary data.</text>
</comment>
<name>A0A2T0QC61_9ACTN</name>
<sequence>MTAGPALGISDFRDDGYVSGRLGRLTAGQLPPLLPCLAGALVTGVLSVTGWVDPSGMSIVGSLLAPVAALLLAGVGSRHPHDGRHDWLVPPLLCGTECLYLLALGLGGGVPPPVVFLLLAAVVARHLDVVLRARLGLRPAPWAAAAALGWDGRMLTVAVLGLAGWLPFAYGSLAGYLWFMLVWEATTSWLATPRTE</sequence>
<evidence type="ECO:0000256" key="1">
    <source>
        <dbReference type="SAM" id="Phobius"/>
    </source>
</evidence>
<feature type="transmembrane region" description="Helical" evidence="1">
    <location>
        <begin position="30"/>
        <end position="51"/>
    </location>
</feature>
<reference evidence="3 4" key="1">
    <citation type="submission" date="2018-03" db="EMBL/GenBank/DDBJ databases">
        <title>Genomic Encyclopedia of Archaeal and Bacterial Type Strains, Phase II (KMG-II): from individual species to whole genera.</title>
        <authorList>
            <person name="Goeker M."/>
        </authorList>
    </citation>
    <scope>NUCLEOTIDE SEQUENCE [LARGE SCALE GENOMIC DNA]</scope>
    <source>
        <strain evidence="3 4">DSM 45601</strain>
    </source>
</reference>
<evidence type="ECO:0000313" key="4">
    <source>
        <dbReference type="Proteomes" id="UP000237846"/>
    </source>
</evidence>
<dbReference type="OrthoDB" id="3436331at2"/>
<evidence type="ECO:0000259" key="2">
    <source>
        <dbReference type="Pfam" id="PF19365"/>
    </source>
</evidence>